<keyword evidence="6 10" id="KW-0560">Oxidoreductase</keyword>
<keyword evidence="2" id="KW-0479">Metal-binding</keyword>
<protein>
    <submittedName>
        <fullName evidence="10">Alkylated DNA repair protein</fullName>
        <ecNumber evidence="10">1.14.11.-</ecNumber>
    </submittedName>
</protein>
<dbReference type="PANTHER" id="PTHR31212">
    <property type="entry name" value="ALPHA-KETOGLUTARATE-DEPENDENT DIOXYGENASE ALKB HOMOLOG 3"/>
    <property type="match status" value="1"/>
</dbReference>
<evidence type="ECO:0000313" key="10">
    <source>
        <dbReference type="EMBL" id="AFM03004.1"/>
    </source>
</evidence>
<keyword evidence="5" id="KW-0223">Dioxygenase</keyword>
<evidence type="ECO:0000256" key="8">
    <source>
        <dbReference type="ARBA" id="ARBA00023204"/>
    </source>
</evidence>
<dbReference type="GO" id="GO:0016705">
    <property type="term" value="F:oxidoreductase activity, acting on paired donors, with incorporation or reduction of molecular oxygen"/>
    <property type="evidence" value="ECO:0007669"/>
    <property type="project" value="UniProtKB-ARBA"/>
</dbReference>
<dbReference type="eggNOG" id="COG3145">
    <property type="taxonomic scope" value="Bacteria"/>
</dbReference>
<evidence type="ECO:0000313" key="11">
    <source>
        <dbReference type="Proteomes" id="UP000006054"/>
    </source>
</evidence>
<proteinExistence type="predicted"/>
<evidence type="ECO:0000256" key="1">
    <source>
        <dbReference type="ARBA" id="ARBA00001954"/>
    </source>
</evidence>
<dbReference type="RefSeq" id="WP_014796464.1">
    <property type="nucleotide sequence ID" value="NC_018018.1"/>
</dbReference>
<dbReference type="GO" id="GO:0140097">
    <property type="term" value="F:catalytic activity, acting on DNA"/>
    <property type="evidence" value="ECO:0007669"/>
    <property type="project" value="UniProtKB-ARBA"/>
</dbReference>
<dbReference type="GO" id="GO:0046872">
    <property type="term" value="F:metal ion binding"/>
    <property type="evidence" value="ECO:0007669"/>
    <property type="project" value="UniProtKB-KW"/>
</dbReference>
<reference evidence="11" key="1">
    <citation type="submission" date="2012-06" db="EMBL/GenBank/DDBJ databases">
        <title>The complete genome of Flexibacter litoralis DSM 6794.</title>
        <authorList>
            <person name="Lucas S."/>
            <person name="Copeland A."/>
            <person name="Lapidus A."/>
            <person name="Glavina del Rio T."/>
            <person name="Dalin E."/>
            <person name="Tice H."/>
            <person name="Bruce D."/>
            <person name="Goodwin L."/>
            <person name="Pitluck S."/>
            <person name="Peters L."/>
            <person name="Ovchinnikova G."/>
            <person name="Lu M."/>
            <person name="Kyrpides N."/>
            <person name="Mavromatis K."/>
            <person name="Ivanova N."/>
            <person name="Brettin T."/>
            <person name="Detter J.C."/>
            <person name="Han C."/>
            <person name="Larimer F."/>
            <person name="Land M."/>
            <person name="Hauser L."/>
            <person name="Markowitz V."/>
            <person name="Cheng J.-F."/>
            <person name="Hugenholtz P."/>
            <person name="Woyke T."/>
            <person name="Wu D."/>
            <person name="Spring S."/>
            <person name="Lang E."/>
            <person name="Kopitz M."/>
            <person name="Brambilla E."/>
            <person name="Klenk H.-P."/>
            <person name="Eisen J.A."/>
        </authorList>
    </citation>
    <scope>NUCLEOTIDE SEQUENCE [LARGE SCALE GENOMIC DNA]</scope>
    <source>
        <strain evidence="11">ATCC 23117 / DSM 6794 / NBRC 15988 / NCIMB 1366 / Sio-4</strain>
    </source>
</reference>
<organism evidence="10 11">
    <name type="scientific">Bernardetia litoralis (strain ATCC 23117 / DSM 6794 / NBRC 15988 / NCIMB 1366 / Fx l1 / Sio-4)</name>
    <name type="common">Flexibacter litoralis</name>
    <dbReference type="NCBI Taxonomy" id="880071"/>
    <lineage>
        <taxon>Bacteria</taxon>
        <taxon>Pseudomonadati</taxon>
        <taxon>Bacteroidota</taxon>
        <taxon>Cytophagia</taxon>
        <taxon>Cytophagales</taxon>
        <taxon>Bernardetiaceae</taxon>
        <taxon>Bernardetia</taxon>
    </lineage>
</organism>
<dbReference type="KEGG" id="fli:Fleli_0535"/>
<evidence type="ECO:0000256" key="5">
    <source>
        <dbReference type="ARBA" id="ARBA00022964"/>
    </source>
</evidence>
<dbReference type="GO" id="GO:0016787">
    <property type="term" value="F:hydrolase activity"/>
    <property type="evidence" value="ECO:0007669"/>
    <property type="project" value="UniProtKB-ARBA"/>
</dbReference>
<dbReference type="InterPro" id="IPR037151">
    <property type="entry name" value="AlkB-like_sf"/>
</dbReference>
<dbReference type="InterPro" id="IPR005123">
    <property type="entry name" value="Oxoglu/Fe-dep_dioxygenase_dom"/>
</dbReference>
<accession>I4AGB9</accession>
<feature type="domain" description="Fe2OG dioxygenase" evidence="9">
    <location>
        <begin position="145"/>
        <end position="243"/>
    </location>
</feature>
<dbReference type="FunFam" id="2.60.120.590:FF:000004">
    <property type="entry name" value="DNA oxidative demethylase ALKBH2"/>
    <property type="match status" value="1"/>
</dbReference>
<dbReference type="EC" id="1.14.11.-" evidence="10"/>
<dbReference type="EMBL" id="CP003345">
    <property type="protein sequence ID" value="AFM03004.1"/>
    <property type="molecule type" value="Genomic_DNA"/>
</dbReference>
<evidence type="ECO:0000256" key="4">
    <source>
        <dbReference type="ARBA" id="ARBA00022842"/>
    </source>
</evidence>
<dbReference type="GO" id="GO:0006307">
    <property type="term" value="P:DNA alkylation repair"/>
    <property type="evidence" value="ECO:0007669"/>
    <property type="project" value="InterPro"/>
</dbReference>
<dbReference type="Pfam" id="PF13532">
    <property type="entry name" value="2OG-FeII_Oxy_2"/>
    <property type="match status" value="1"/>
</dbReference>
<keyword evidence="4" id="KW-0460">Magnesium</keyword>
<evidence type="ECO:0000256" key="7">
    <source>
        <dbReference type="ARBA" id="ARBA00023004"/>
    </source>
</evidence>
<keyword evidence="11" id="KW-1185">Reference proteome</keyword>
<keyword evidence="7" id="KW-0408">Iron</keyword>
<evidence type="ECO:0000256" key="6">
    <source>
        <dbReference type="ARBA" id="ARBA00023002"/>
    </source>
</evidence>
<dbReference type="PANTHER" id="PTHR31212:SF4">
    <property type="entry name" value="ALPHA-KETOGLUTARATE-DEPENDENT DIOXYGENASE ALKB HOMOLOG 3"/>
    <property type="match status" value="1"/>
</dbReference>
<dbReference type="PATRIC" id="fig|880071.3.peg.503"/>
<dbReference type="AlphaFoldDB" id="I4AGB9"/>
<comment type="cofactor">
    <cofactor evidence="1">
        <name>Fe(2+)</name>
        <dbReference type="ChEBI" id="CHEBI:29033"/>
    </cofactor>
</comment>
<dbReference type="HOGENOM" id="CLU_1164345_0_0_10"/>
<dbReference type="Gene3D" id="2.60.120.590">
    <property type="entry name" value="Alpha-ketoglutarate-dependent dioxygenase AlkB-like"/>
    <property type="match status" value="1"/>
</dbReference>
<dbReference type="GO" id="GO:0032451">
    <property type="term" value="F:demethylase activity"/>
    <property type="evidence" value="ECO:0007669"/>
    <property type="project" value="UniProtKB-ARBA"/>
</dbReference>
<dbReference type="GO" id="GO:0051213">
    <property type="term" value="F:dioxygenase activity"/>
    <property type="evidence" value="ECO:0007669"/>
    <property type="project" value="UniProtKB-KW"/>
</dbReference>
<name>I4AGB9_BERLS</name>
<keyword evidence="8" id="KW-0234">DNA repair</keyword>
<dbReference type="STRING" id="880071.Fleli_0535"/>
<evidence type="ECO:0000259" key="9">
    <source>
        <dbReference type="PROSITE" id="PS51471"/>
    </source>
</evidence>
<keyword evidence="3" id="KW-0227">DNA damage</keyword>
<sequence>MNLFDNSVPLNFSLPKEIVNSYYFDKELNGFIISIQNGHLFYSPNFFSVEIGNRFMNYLLASNTHEWNNENWRETNPSGVSWTNIDWKHDKIKMFGKTVLLPRFSAWYGDKDSSYTYSGLNLQPNEWNKGLLYIKDKVEEVAQAKFNSVLLNWYRDGQDYISWHTDSEKDLGINPVIASANFGVTRRFVLRRIDDHSIKFEIPLPHGSLLIMKEDLQHFWQHQVPKESKVKGTRINLTFRKIIN</sequence>
<gene>
    <name evidence="10" type="ordered locus">Fleli_0535</name>
</gene>
<evidence type="ECO:0000256" key="3">
    <source>
        <dbReference type="ARBA" id="ARBA00022763"/>
    </source>
</evidence>
<dbReference type="Proteomes" id="UP000006054">
    <property type="component" value="Chromosome"/>
</dbReference>
<dbReference type="PROSITE" id="PS51471">
    <property type="entry name" value="FE2OG_OXY"/>
    <property type="match status" value="1"/>
</dbReference>
<dbReference type="OrthoDB" id="190276at2"/>
<dbReference type="SUPFAM" id="SSF51197">
    <property type="entry name" value="Clavaminate synthase-like"/>
    <property type="match status" value="1"/>
</dbReference>
<dbReference type="InterPro" id="IPR032854">
    <property type="entry name" value="ALKBH3"/>
</dbReference>
<evidence type="ECO:0000256" key="2">
    <source>
        <dbReference type="ARBA" id="ARBA00022723"/>
    </source>
</evidence>
<dbReference type="InterPro" id="IPR027450">
    <property type="entry name" value="AlkB-like"/>
</dbReference>